<dbReference type="STRING" id="1612149.SAMN05216324_12223"/>
<proteinExistence type="predicted"/>
<keyword evidence="1" id="KW-0732">Signal</keyword>
<dbReference type="OrthoDB" id="1246271at2"/>
<keyword evidence="3" id="KW-1185">Reference proteome</keyword>
<dbReference type="Proteomes" id="UP000182034">
    <property type="component" value="Unassembled WGS sequence"/>
</dbReference>
<sequence length="178" mass="20409">MKKILLVIGFVCFQSFFAQNIMDLDLKNVELQGMKPAKINKEMKDIGITQIPFVTDNPDVISKIEEKEVGSSIKKLYAFIYNNGERGDGGVIINEFKTKDDLDAYLAQTFEQSNYRVLVKDLFFIRIWSDYSLHVEGKETSEDHLNKLEKYYTKLGAKRIQLKPNESIITEVADSVAE</sequence>
<gene>
    <name evidence="2" type="ORF">SAMN05216324_12223</name>
</gene>
<dbReference type="EMBL" id="FPKW01000022">
    <property type="protein sequence ID" value="SFZ96578.1"/>
    <property type="molecule type" value="Genomic_DNA"/>
</dbReference>
<accession>A0A1K2IWD2</accession>
<name>A0A1K2IWD2_9FLAO</name>
<organism evidence="2 3">
    <name type="scientific">Chryseobacterium limigenitum</name>
    <dbReference type="NCBI Taxonomy" id="1612149"/>
    <lineage>
        <taxon>Bacteria</taxon>
        <taxon>Pseudomonadati</taxon>
        <taxon>Bacteroidota</taxon>
        <taxon>Flavobacteriia</taxon>
        <taxon>Flavobacteriales</taxon>
        <taxon>Weeksellaceae</taxon>
        <taxon>Chryseobacterium group</taxon>
        <taxon>Chryseobacterium</taxon>
    </lineage>
</organism>
<dbReference type="RefSeq" id="WP_072412474.1">
    <property type="nucleotide sequence ID" value="NZ_FPKW01000022.1"/>
</dbReference>
<protein>
    <submittedName>
        <fullName evidence="2">Uncharacterized protein</fullName>
    </submittedName>
</protein>
<feature type="signal peptide" evidence="1">
    <location>
        <begin position="1"/>
        <end position="18"/>
    </location>
</feature>
<evidence type="ECO:0000313" key="2">
    <source>
        <dbReference type="EMBL" id="SFZ96578.1"/>
    </source>
</evidence>
<reference evidence="3" key="1">
    <citation type="submission" date="2016-10" db="EMBL/GenBank/DDBJ databases">
        <authorList>
            <person name="Varghese N."/>
            <person name="Submissions S."/>
        </authorList>
    </citation>
    <scope>NUCLEOTIDE SEQUENCE [LARGE SCALE GENOMIC DNA]</scope>
    <source>
        <strain evidence="3">SUR2</strain>
    </source>
</reference>
<feature type="chain" id="PRO_5012317909" evidence="1">
    <location>
        <begin position="19"/>
        <end position="178"/>
    </location>
</feature>
<evidence type="ECO:0000313" key="3">
    <source>
        <dbReference type="Proteomes" id="UP000182034"/>
    </source>
</evidence>
<evidence type="ECO:0000256" key="1">
    <source>
        <dbReference type="SAM" id="SignalP"/>
    </source>
</evidence>
<dbReference type="AlphaFoldDB" id="A0A1K2IWD2"/>